<dbReference type="EMBL" id="MU863626">
    <property type="protein sequence ID" value="KAK4104770.1"/>
    <property type="molecule type" value="Genomic_DNA"/>
</dbReference>
<name>A0AAN6T4E6_9PEZI</name>
<sequence>MPCLRGIEVSLTTKPENEPIPEYPHPEGASARILGALTGRANGQASPRKAGPTVAAYIPINNAPPAPCKYIFFRLYINARPVAAWGIDPSARPKGRVVKSLWAPRAQYQDQIGFEGRNFVFLPDQPHKSVAEDGGHIEIQVFRAQERRARAPRVDEFRFQENYAVFHDCQEEPDGNVGGDGEAPYYFLKKPPEIFPAVSSRVGTPQPSKALRDAPSESYLQRPLPELPIEEPIRVSRRSSGASVVSSTLSITPSLLQYVDGESINPDEIEVGVAQLVELPPSESSLGVVPDEDPNPADQHSISDYETSPKSARDSFLGGTLSPGRFLPMTGSGLERGIALFSSPKRSIFSRASNARQSLPSDFHSPRGLPQLEGVTLRDSDCVAGSPSLAPSTTAANSSRRESSPAVSRGGAMSLVAGLRRKKADESPSKAAGMFGRDNHKRADSGSVVNRSIGSWM</sequence>
<keyword evidence="3" id="KW-1185">Reference proteome</keyword>
<evidence type="ECO:0000313" key="3">
    <source>
        <dbReference type="Proteomes" id="UP001305647"/>
    </source>
</evidence>
<evidence type="ECO:0000256" key="1">
    <source>
        <dbReference type="SAM" id="MobiDB-lite"/>
    </source>
</evidence>
<gene>
    <name evidence="2" type="ORF">N658DRAFT_419220</name>
</gene>
<comment type="caution">
    <text evidence="2">The sequence shown here is derived from an EMBL/GenBank/DDBJ whole genome shotgun (WGS) entry which is preliminary data.</text>
</comment>
<feature type="compositionally biased region" description="Polar residues" evidence="1">
    <location>
        <begin position="298"/>
        <end position="310"/>
    </location>
</feature>
<feature type="compositionally biased region" description="Polar residues" evidence="1">
    <location>
        <begin position="447"/>
        <end position="457"/>
    </location>
</feature>
<reference evidence="2" key="2">
    <citation type="submission" date="2023-05" db="EMBL/GenBank/DDBJ databases">
        <authorList>
            <consortium name="Lawrence Berkeley National Laboratory"/>
            <person name="Steindorff A."/>
            <person name="Hensen N."/>
            <person name="Bonometti L."/>
            <person name="Westerberg I."/>
            <person name="Brannstrom I.O."/>
            <person name="Guillou S."/>
            <person name="Cros-Aarteil S."/>
            <person name="Calhoun S."/>
            <person name="Haridas S."/>
            <person name="Kuo A."/>
            <person name="Mondo S."/>
            <person name="Pangilinan J."/>
            <person name="Riley R."/>
            <person name="Labutti K."/>
            <person name="Andreopoulos B."/>
            <person name="Lipzen A."/>
            <person name="Chen C."/>
            <person name="Yanf M."/>
            <person name="Daum C."/>
            <person name="Ng V."/>
            <person name="Clum A."/>
            <person name="Ohm R."/>
            <person name="Martin F."/>
            <person name="Silar P."/>
            <person name="Natvig D."/>
            <person name="Lalanne C."/>
            <person name="Gautier V."/>
            <person name="Ament-Velasquez S.L."/>
            <person name="Kruys A."/>
            <person name="Hutchinson M.I."/>
            <person name="Powell A.J."/>
            <person name="Barry K."/>
            <person name="Miller A.N."/>
            <person name="Grigoriev I.V."/>
            <person name="Debuchy R."/>
            <person name="Gladieux P."/>
            <person name="Thoren M.H."/>
            <person name="Johannesson H."/>
        </authorList>
    </citation>
    <scope>NUCLEOTIDE SEQUENCE</scope>
    <source>
        <strain evidence="2">CBS 757.83</strain>
    </source>
</reference>
<feature type="compositionally biased region" description="Polar residues" evidence="1">
    <location>
        <begin position="389"/>
        <end position="398"/>
    </location>
</feature>
<feature type="region of interest" description="Disordered" evidence="1">
    <location>
        <begin position="198"/>
        <end position="219"/>
    </location>
</feature>
<evidence type="ECO:0000313" key="2">
    <source>
        <dbReference type="EMBL" id="KAK4104770.1"/>
    </source>
</evidence>
<proteinExistence type="predicted"/>
<dbReference type="AlphaFoldDB" id="A0AAN6T4E6"/>
<protein>
    <submittedName>
        <fullName evidence="2">Uncharacterized protein</fullName>
    </submittedName>
</protein>
<feature type="region of interest" description="Disordered" evidence="1">
    <location>
        <begin position="352"/>
        <end position="457"/>
    </location>
</feature>
<organism evidence="2 3">
    <name type="scientific">Parathielavia hyrcaniae</name>
    <dbReference type="NCBI Taxonomy" id="113614"/>
    <lineage>
        <taxon>Eukaryota</taxon>
        <taxon>Fungi</taxon>
        <taxon>Dikarya</taxon>
        <taxon>Ascomycota</taxon>
        <taxon>Pezizomycotina</taxon>
        <taxon>Sordariomycetes</taxon>
        <taxon>Sordariomycetidae</taxon>
        <taxon>Sordariales</taxon>
        <taxon>Chaetomiaceae</taxon>
        <taxon>Parathielavia</taxon>
    </lineage>
</organism>
<reference evidence="2" key="1">
    <citation type="journal article" date="2023" name="Mol. Phylogenet. Evol.">
        <title>Genome-scale phylogeny and comparative genomics of the fungal order Sordariales.</title>
        <authorList>
            <person name="Hensen N."/>
            <person name="Bonometti L."/>
            <person name="Westerberg I."/>
            <person name="Brannstrom I.O."/>
            <person name="Guillou S."/>
            <person name="Cros-Aarteil S."/>
            <person name="Calhoun S."/>
            <person name="Haridas S."/>
            <person name="Kuo A."/>
            <person name="Mondo S."/>
            <person name="Pangilinan J."/>
            <person name="Riley R."/>
            <person name="LaButti K."/>
            <person name="Andreopoulos B."/>
            <person name="Lipzen A."/>
            <person name="Chen C."/>
            <person name="Yan M."/>
            <person name="Daum C."/>
            <person name="Ng V."/>
            <person name="Clum A."/>
            <person name="Steindorff A."/>
            <person name="Ohm R.A."/>
            <person name="Martin F."/>
            <person name="Silar P."/>
            <person name="Natvig D.O."/>
            <person name="Lalanne C."/>
            <person name="Gautier V."/>
            <person name="Ament-Velasquez S.L."/>
            <person name="Kruys A."/>
            <person name="Hutchinson M.I."/>
            <person name="Powell A.J."/>
            <person name="Barry K."/>
            <person name="Miller A.N."/>
            <person name="Grigoriev I.V."/>
            <person name="Debuchy R."/>
            <person name="Gladieux P."/>
            <person name="Hiltunen Thoren M."/>
            <person name="Johannesson H."/>
        </authorList>
    </citation>
    <scope>NUCLEOTIDE SEQUENCE</scope>
    <source>
        <strain evidence="2">CBS 757.83</strain>
    </source>
</reference>
<feature type="region of interest" description="Disordered" evidence="1">
    <location>
        <begin position="283"/>
        <end position="319"/>
    </location>
</feature>
<dbReference type="Proteomes" id="UP001305647">
    <property type="component" value="Unassembled WGS sequence"/>
</dbReference>
<accession>A0AAN6T4E6</accession>